<gene>
    <name evidence="2" type="ORF">NP233_g11735</name>
</gene>
<keyword evidence="3" id="KW-1185">Reference proteome</keyword>
<comment type="caution">
    <text evidence="2">The sequence shown here is derived from an EMBL/GenBank/DDBJ whole genome shotgun (WGS) entry which is preliminary data.</text>
</comment>
<feature type="region of interest" description="Disordered" evidence="1">
    <location>
        <begin position="182"/>
        <end position="208"/>
    </location>
</feature>
<evidence type="ECO:0000313" key="3">
    <source>
        <dbReference type="Proteomes" id="UP001213000"/>
    </source>
</evidence>
<feature type="compositionally biased region" description="Low complexity" evidence="1">
    <location>
        <begin position="190"/>
        <end position="206"/>
    </location>
</feature>
<dbReference type="Proteomes" id="UP001213000">
    <property type="component" value="Unassembled WGS sequence"/>
</dbReference>
<evidence type="ECO:0008006" key="4">
    <source>
        <dbReference type="Google" id="ProtNLM"/>
    </source>
</evidence>
<sequence>MSVQLQQVSTPHHHTRVCRRRISSSACHEATTNKPPPPPPGIHCTHSSSSTTPSSFSLIVPGSSRLYPSKALAFPTELLLIIFNFVFDDLASYCADSPEAHKECDVCNGVYQNAIPAGAGGSAGQNLHVVWEWQDDVLSDALFPYSIAGVCRRWRDIMATVPQFWTRLIVFVDDPTVSAYRPSTPPLTPPWSSSSSLPSTSSEPPASYAPTIDAARNIHSHLSWSAQLPIEVYVLRRRHSTSLGIDKTERSRTRLVFEAIKPHLHRCHVLRFSVLQSSSLPSLVHDFAGVKAPVLTDLRLECEVDDGVCALAPVPLLQPSTTSVSTVPVFSTQGILRNRILHSGKFSPSSAATSSSPLSTAGFWCPVLNALSLNGRNFRDLALMLKRHRHSQSHLQRDQDRTLNGSATFYMTLEHVEKVTIAYYTEDSPSFESGVASGTEASATQQPHGAVPKQFFSDSEPSSLPVHLRREAQGGDEKFRMEDLLEVVERDRMPNLEFLKLVDLDLSVGDGEGERVGDLRLIRLMATHIHLEEVAPSVVRCFQHIASPFHARSPAFRVFLLNELEALHVIRCSLPSPRDWASENLRSPSLLRLGILSSSWFPKGTDWVVPDTCDLVLEEVSDFGGRMSPLRYWQGCRLFCTGCTGVDDEFLKMLRTSFLSQEPRSQPPGQFDVGLNARNLQSIHLNDCDNFSVAELKKVVEVRNGGRLVGSMGPSCEILELSVKGIRPELGEEDRVWFEERIMKFEWGSRRQKGKRRRRS</sequence>
<organism evidence="2 3">
    <name type="scientific">Leucocoprinus birnbaumii</name>
    <dbReference type="NCBI Taxonomy" id="56174"/>
    <lineage>
        <taxon>Eukaryota</taxon>
        <taxon>Fungi</taxon>
        <taxon>Dikarya</taxon>
        <taxon>Basidiomycota</taxon>
        <taxon>Agaricomycotina</taxon>
        <taxon>Agaricomycetes</taxon>
        <taxon>Agaricomycetidae</taxon>
        <taxon>Agaricales</taxon>
        <taxon>Agaricineae</taxon>
        <taxon>Agaricaceae</taxon>
        <taxon>Leucocoprinus</taxon>
    </lineage>
</organism>
<dbReference type="AlphaFoldDB" id="A0AAD5VJJ0"/>
<dbReference type="EMBL" id="JANIEX010001479">
    <property type="protein sequence ID" value="KAJ3557471.1"/>
    <property type="molecule type" value="Genomic_DNA"/>
</dbReference>
<protein>
    <recommendedName>
        <fullName evidence="4">F-box domain-containing protein</fullName>
    </recommendedName>
</protein>
<evidence type="ECO:0000256" key="1">
    <source>
        <dbReference type="SAM" id="MobiDB-lite"/>
    </source>
</evidence>
<feature type="region of interest" description="Disordered" evidence="1">
    <location>
        <begin position="26"/>
        <end position="51"/>
    </location>
</feature>
<reference evidence="2" key="1">
    <citation type="submission" date="2022-07" db="EMBL/GenBank/DDBJ databases">
        <title>Genome Sequence of Leucocoprinus birnbaumii.</title>
        <authorList>
            <person name="Buettner E."/>
        </authorList>
    </citation>
    <scope>NUCLEOTIDE SEQUENCE</scope>
    <source>
        <strain evidence="2">VT141</strain>
    </source>
</reference>
<proteinExistence type="predicted"/>
<evidence type="ECO:0000313" key="2">
    <source>
        <dbReference type="EMBL" id="KAJ3557471.1"/>
    </source>
</evidence>
<accession>A0AAD5VJJ0</accession>
<name>A0AAD5VJJ0_9AGAR</name>